<evidence type="ECO:0000313" key="2">
    <source>
        <dbReference type="EMBL" id="SFN01316.1"/>
    </source>
</evidence>
<proteinExistence type="predicted"/>
<dbReference type="EMBL" id="FOVF01000002">
    <property type="protein sequence ID" value="SFN01316.1"/>
    <property type="molecule type" value="Genomic_DNA"/>
</dbReference>
<dbReference type="Gene3D" id="3.40.50.720">
    <property type="entry name" value="NAD(P)-binding Rossmann-like Domain"/>
    <property type="match status" value="1"/>
</dbReference>
<dbReference type="GO" id="GO:0004029">
    <property type="term" value="F:aldehyde dehydrogenase (NAD+) activity"/>
    <property type="evidence" value="ECO:0007669"/>
    <property type="project" value="TreeGrafter"/>
</dbReference>
<name>A0A1I4VJU7_9GAMM</name>
<dbReference type="RefSeq" id="WP_092404405.1">
    <property type="nucleotide sequence ID" value="NZ_FOVF01000002.1"/>
</dbReference>
<dbReference type="PANTHER" id="PTHR48079">
    <property type="entry name" value="PROTEIN YEEZ"/>
    <property type="match status" value="1"/>
</dbReference>
<organism evidence="2 3">
    <name type="scientific">Dokdonella immobilis</name>
    <dbReference type="NCBI Taxonomy" id="578942"/>
    <lineage>
        <taxon>Bacteria</taxon>
        <taxon>Pseudomonadati</taxon>
        <taxon>Pseudomonadota</taxon>
        <taxon>Gammaproteobacteria</taxon>
        <taxon>Lysobacterales</taxon>
        <taxon>Rhodanobacteraceae</taxon>
        <taxon>Dokdonella</taxon>
    </lineage>
</organism>
<dbReference type="OrthoDB" id="9787292at2"/>
<dbReference type="PANTHER" id="PTHR48079:SF6">
    <property type="entry name" value="NAD(P)-BINDING DOMAIN-CONTAINING PROTEIN-RELATED"/>
    <property type="match status" value="1"/>
</dbReference>
<accession>A0A1I4VJU7</accession>
<evidence type="ECO:0000313" key="3">
    <source>
        <dbReference type="Proteomes" id="UP000198575"/>
    </source>
</evidence>
<sequence>MRVMLTGATGFLGGHLLAQLRAQAVEITALVRSIEAGDRLRASGVDPVIGSIEDPASLREALAEPADAVFHVAADTSQWRGHIDRQTRTNVEGTRNVIEAAEAAGVRRLVHVSSVSAFGQQEEILTEASPRLGKDSWINYERTKAIAEERVLEADAAGRIEAVVLNPAHILGPGDTHNWARMFLLIDQGKLPGAPPGSGAFADVREVAAAALAAWRRPAHGEQFLLGGAHASFLELIQAIATELGRSAPAKPMPASFLRGYARVLDAISRVTGREPGLTPQAVSFTCHDLRVDSSKAVLELGYRTTPLPTLVHDTCEWLREQGMLLPR</sequence>
<dbReference type="SUPFAM" id="SSF51735">
    <property type="entry name" value="NAD(P)-binding Rossmann-fold domains"/>
    <property type="match status" value="1"/>
</dbReference>
<dbReference type="STRING" id="578942.SAMN05216289_102159"/>
<gene>
    <name evidence="2" type="ORF">SAMN05216289_102159</name>
</gene>
<dbReference type="InterPro" id="IPR051783">
    <property type="entry name" value="NAD(P)-dependent_oxidoreduct"/>
</dbReference>
<dbReference type="AlphaFoldDB" id="A0A1I4VJU7"/>
<evidence type="ECO:0000259" key="1">
    <source>
        <dbReference type="Pfam" id="PF01370"/>
    </source>
</evidence>
<dbReference type="InterPro" id="IPR001509">
    <property type="entry name" value="Epimerase_deHydtase"/>
</dbReference>
<dbReference type="InterPro" id="IPR036291">
    <property type="entry name" value="NAD(P)-bd_dom_sf"/>
</dbReference>
<protein>
    <recommendedName>
        <fullName evidence="1">NAD-dependent epimerase/dehydratase domain-containing protein</fullName>
    </recommendedName>
</protein>
<dbReference type="Proteomes" id="UP000198575">
    <property type="component" value="Unassembled WGS sequence"/>
</dbReference>
<reference evidence="2 3" key="1">
    <citation type="submission" date="2016-10" db="EMBL/GenBank/DDBJ databases">
        <authorList>
            <person name="de Groot N.N."/>
        </authorList>
    </citation>
    <scope>NUCLEOTIDE SEQUENCE [LARGE SCALE GENOMIC DNA]</scope>
    <source>
        <strain evidence="2 3">CGMCC 1.7659</strain>
    </source>
</reference>
<dbReference type="GO" id="GO:0005737">
    <property type="term" value="C:cytoplasm"/>
    <property type="evidence" value="ECO:0007669"/>
    <property type="project" value="TreeGrafter"/>
</dbReference>
<dbReference type="Pfam" id="PF01370">
    <property type="entry name" value="Epimerase"/>
    <property type="match status" value="1"/>
</dbReference>
<keyword evidence="3" id="KW-1185">Reference proteome</keyword>
<feature type="domain" description="NAD-dependent epimerase/dehydratase" evidence="1">
    <location>
        <begin position="3"/>
        <end position="225"/>
    </location>
</feature>